<dbReference type="Proteomes" id="UP000196475">
    <property type="component" value="Unassembled WGS sequence"/>
</dbReference>
<proteinExistence type="predicted"/>
<sequence>MRKPFLLAAASALIFLTFALSACSSASTQLPEQPTTQNNQNLDLDQIKNERLRLEQELSDYHNQLEQILQNLSESS</sequence>
<reference evidence="4" key="1">
    <citation type="submission" date="2016-06" db="EMBL/GenBank/DDBJ databases">
        <authorList>
            <person name="Nascimento L."/>
            <person name="Pereira R.V."/>
            <person name="Martins L.F."/>
            <person name="Quaggio R.B."/>
            <person name="Silva A.M."/>
            <person name="Setubal J.C."/>
        </authorList>
    </citation>
    <scope>NUCLEOTIDE SEQUENCE [LARGE SCALE GENOMIC DNA]</scope>
</reference>
<evidence type="ECO:0000256" key="2">
    <source>
        <dbReference type="SAM" id="SignalP"/>
    </source>
</evidence>
<gene>
    <name evidence="3" type="ORF">BAA01_06080</name>
</gene>
<dbReference type="PROSITE" id="PS51257">
    <property type="entry name" value="PROKAR_LIPOPROTEIN"/>
    <property type="match status" value="1"/>
</dbReference>
<protein>
    <submittedName>
        <fullName evidence="3">Uncharacterized protein</fullName>
    </submittedName>
</protein>
<evidence type="ECO:0000313" key="3">
    <source>
        <dbReference type="EMBL" id="OUM84697.1"/>
    </source>
</evidence>
<evidence type="ECO:0000256" key="1">
    <source>
        <dbReference type="SAM" id="Coils"/>
    </source>
</evidence>
<accession>A0A1Y3PET7</accession>
<feature type="signal peptide" evidence="2">
    <location>
        <begin position="1"/>
        <end position="22"/>
    </location>
</feature>
<evidence type="ECO:0000313" key="4">
    <source>
        <dbReference type="Proteomes" id="UP000196475"/>
    </source>
</evidence>
<feature type="coiled-coil region" evidence="1">
    <location>
        <begin position="37"/>
        <end position="71"/>
    </location>
</feature>
<dbReference type="EMBL" id="LZRT01000121">
    <property type="protein sequence ID" value="OUM84697.1"/>
    <property type="molecule type" value="Genomic_DNA"/>
</dbReference>
<comment type="caution">
    <text evidence="3">The sequence shown here is derived from an EMBL/GenBank/DDBJ whole genome shotgun (WGS) entry which is preliminary data.</text>
</comment>
<keyword evidence="1" id="KW-0175">Coiled coil</keyword>
<dbReference type="AlphaFoldDB" id="A0A1Y3PET7"/>
<organism evidence="3 4">
    <name type="scientific">Bacillus thermozeamaize</name>
    <dbReference type="NCBI Taxonomy" id="230954"/>
    <lineage>
        <taxon>Bacteria</taxon>
        <taxon>Bacillati</taxon>
        <taxon>Bacillota</taxon>
        <taxon>Bacilli</taxon>
        <taxon>Bacillales</taxon>
        <taxon>Bacillaceae</taxon>
        <taxon>Bacillus</taxon>
    </lineage>
</organism>
<name>A0A1Y3PET7_9BACI</name>
<keyword evidence="2" id="KW-0732">Signal</keyword>
<feature type="chain" id="PRO_5039632619" evidence="2">
    <location>
        <begin position="23"/>
        <end position="76"/>
    </location>
</feature>